<name>A0A7Y0Q1Y6_9FIRM</name>
<proteinExistence type="predicted"/>
<organism evidence="2 3">
    <name type="scientific">Sulfobacillus harzensis</name>
    <dbReference type="NCBI Taxonomy" id="2729629"/>
    <lineage>
        <taxon>Bacteria</taxon>
        <taxon>Bacillati</taxon>
        <taxon>Bacillota</taxon>
        <taxon>Clostridia</taxon>
        <taxon>Eubacteriales</taxon>
        <taxon>Clostridiales Family XVII. Incertae Sedis</taxon>
        <taxon>Sulfobacillus</taxon>
    </lineage>
</organism>
<accession>A0A7Y0Q1Y6</accession>
<dbReference type="RefSeq" id="WP_169096570.1">
    <property type="nucleotide sequence ID" value="NZ_JABBVZ010000006.1"/>
</dbReference>
<evidence type="ECO:0000313" key="3">
    <source>
        <dbReference type="Proteomes" id="UP000533476"/>
    </source>
</evidence>
<dbReference type="AlphaFoldDB" id="A0A7Y0Q1Y6"/>
<gene>
    <name evidence="2" type="ORF">HIJ39_03040</name>
</gene>
<reference evidence="2 3" key="1">
    <citation type="submission" date="2020-04" db="EMBL/GenBank/DDBJ databases">
        <authorList>
            <person name="Zhang R."/>
            <person name="Schippers A."/>
        </authorList>
    </citation>
    <scope>NUCLEOTIDE SEQUENCE [LARGE SCALE GENOMIC DNA]</scope>
    <source>
        <strain evidence="2 3">DSM 109850</strain>
    </source>
</reference>
<keyword evidence="1" id="KW-0175">Coiled coil</keyword>
<evidence type="ECO:0000313" key="2">
    <source>
        <dbReference type="EMBL" id="NMP21331.1"/>
    </source>
</evidence>
<comment type="caution">
    <text evidence="2">The sequence shown here is derived from an EMBL/GenBank/DDBJ whole genome shotgun (WGS) entry which is preliminary data.</text>
</comment>
<feature type="coiled-coil region" evidence="1">
    <location>
        <begin position="14"/>
        <end position="41"/>
    </location>
</feature>
<dbReference type="Proteomes" id="UP000533476">
    <property type="component" value="Unassembled WGS sequence"/>
</dbReference>
<protein>
    <submittedName>
        <fullName evidence="2">Uncharacterized protein</fullName>
    </submittedName>
</protein>
<keyword evidence="3" id="KW-1185">Reference proteome</keyword>
<sequence>MGVNAEMPAITPELAQAVTRLGHIRRQMRDLETEEALLREEILSVVEYWPRDVFPLRVGAFEVRVGERKGRIDLTQCLSIMEREHLLAEVPREPVIVSHDGADELRRALTRLDMPESTREALVQAYKAAIDWKPDVSFDVLTRLADEARLSPEEYKSCFKEGKPTVTVLTVR</sequence>
<dbReference type="EMBL" id="JABBVZ010000006">
    <property type="protein sequence ID" value="NMP21331.1"/>
    <property type="molecule type" value="Genomic_DNA"/>
</dbReference>
<evidence type="ECO:0000256" key="1">
    <source>
        <dbReference type="SAM" id="Coils"/>
    </source>
</evidence>